<sequence length="455" mass="53274">MKKNIKNVVLIYLISWVLGFVLLLWQLVARGEGFVESVQRYFEDVLPNKSFLVAQHLLFLILLVLFLLVRYFRKVYRKYGSKLMFKRLGLYLLLPVTLLVVSFKTLVHLNTSEVIDFTWDEKAMNQSGEVANYYERDGLHRGMSVFGWQQDNTEGIDALVKANVEWVAVVPFIWQENEQSPEVASKREDGIFTRRDSTFIKAINDLHQKGIHVHLKPHLWLGEGWRSNLNYSSKEDWDTWFNSYRSRMLHYAKMAQLTKAELFCVGTELRTSIKKQPEAWKLLIADIRDIYDGPLTYAANWYDEYEHIGFWDALDYIGIQAYFPLTKVENPDLESIKTGWQPHIETLAALSKTEGKPILFTEVGYKSEASATIKPWEWDDTFGVLYKKKSDQTQQLAFEALFQELWDEEWFAGVYIWEWNTRSQESNAPTNLNFSPRFKPAENVIAKWFGQPKVQ</sequence>
<keyword evidence="1" id="KW-0472">Membrane</keyword>
<proteinExistence type="predicted"/>
<evidence type="ECO:0000313" key="3">
    <source>
        <dbReference type="Proteomes" id="UP000718451"/>
    </source>
</evidence>
<name>A0ABX1GM10_9FLAO</name>
<comment type="caution">
    <text evidence="2">The sequence shown here is derived from an EMBL/GenBank/DDBJ whole genome shotgun (WGS) entry which is preliminary data.</text>
</comment>
<feature type="transmembrane region" description="Helical" evidence="1">
    <location>
        <begin position="7"/>
        <end position="29"/>
    </location>
</feature>
<keyword evidence="1" id="KW-0812">Transmembrane</keyword>
<dbReference type="Gene3D" id="3.20.20.80">
    <property type="entry name" value="Glycosidases"/>
    <property type="match status" value="1"/>
</dbReference>
<reference evidence="2 3" key="1">
    <citation type="submission" date="2020-04" db="EMBL/GenBank/DDBJ databases">
        <authorList>
            <person name="Yoon J."/>
        </authorList>
    </citation>
    <scope>NUCLEOTIDE SEQUENCE [LARGE SCALE GENOMIC DNA]</scope>
    <source>
        <strain evidence="2 3">DJ-13</strain>
    </source>
</reference>
<dbReference type="Proteomes" id="UP000718451">
    <property type="component" value="Unassembled WGS sequence"/>
</dbReference>
<evidence type="ECO:0000313" key="2">
    <source>
        <dbReference type="EMBL" id="NKI30928.1"/>
    </source>
</evidence>
<feature type="transmembrane region" description="Helical" evidence="1">
    <location>
        <begin position="90"/>
        <end position="109"/>
    </location>
</feature>
<dbReference type="SUPFAM" id="SSF51445">
    <property type="entry name" value="(Trans)glycosidases"/>
    <property type="match status" value="1"/>
</dbReference>
<dbReference type="CDD" id="cd19608">
    <property type="entry name" value="GH113_mannanase-like"/>
    <property type="match status" value="1"/>
</dbReference>
<keyword evidence="3" id="KW-1185">Reference proteome</keyword>
<dbReference type="EMBL" id="JAAWWL010000001">
    <property type="protein sequence ID" value="NKI30928.1"/>
    <property type="molecule type" value="Genomic_DNA"/>
</dbReference>
<gene>
    <name evidence="2" type="ORF">HCU67_03170</name>
</gene>
<dbReference type="RefSeq" id="WP_168551148.1">
    <property type="nucleotide sequence ID" value="NZ_JAAWWL010000001.1"/>
</dbReference>
<accession>A0ABX1GM10</accession>
<dbReference type="InterPro" id="IPR017853">
    <property type="entry name" value="GH"/>
</dbReference>
<keyword evidence="1" id="KW-1133">Transmembrane helix</keyword>
<dbReference type="InterPro" id="IPR055151">
    <property type="entry name" value="GH113"/>
</dbReference>
<evidence type="ECO:0000256" key="1">
    <source>
        <dbReference type="SAM" id="Phobius"/>
    </source>
</evidence>
<organism evidence="2 3">
    <name type="scientific">Croceivirga thetidis</name>
    <dbReference type="NCBI Taxonomy" id="2721623"/>
    <lineage>
        <taxon>Bacteria</taxon>
        <taxon>Pseudomonadati</taxon>
        <taxon>Bacteroidota</taxon>
        <taxon>Flavobacteriia</taxon>
        <taxon>Flavobacteriales</taxon>
        <taxon>Flavobacteriaceae</taxon>
        <taxon>Croceivirga</taxon>
    </lineage>
</organism>
<protein>
    <recommendedName>
        <fullName evidence="4">Glycoside hydrolase</fullName>
    </recommendedName>
</protein>
<dbReference type="Pfam" id="PF22612">
    <property type="entry name" value="GH113"/>
    <property type="match status" value="1"/>
</dbReference>
<feature type="transmembrane region" description="Helical" evidence="1">
    <location>
        <begin position="49"/>
        <end position="69"/>
    </location>
</feature>
<evidence type="ECO:0008006" key="4">
    <source>
        <dbReference type="Google" id="ProtNLM"/>
    </source>
</evidence>